<accession>A0A1G1XMP7</accession>
<comment type="similarity">
    <text evidence="1">Belongs to the pseudomonas-type ThrB family.</text>
</comment>
<dbReference type="InterPro" id="IPR050249">
    <property type="entry name" value="Pseudomonas-type_ThrB"/>
</dbReference>
<feature type="domain" description="Aminoglycoside phosphotransferase" evidence="2">
    <location>
        <begin position="34"/>
        <end position="255"/>
    </location>
</feature>
<evidence type="ECO:0000313" key="3">
    <source>
        <dbReference type="EMBL" id="OGY40936.1"/>
    </source>
</evidence>
<dbReference type="EMBL" id="MHHZ01000023">
    <property type="protein sequence ID" value="OGY40936.1"/>
    <property type="molecule type" value="Genomic_DNA"/>
</dbReference>
<dbReference type="Gene3D" id="3.90.1200.10">
    <property type="match status" value="1"/>
</dbReference>
<dbReference type="GO" id="GO:0019202">
    <property type="term" value="F:amino acid kinase activity"/>
    <property type="evidence" value="ECO:0007669"/>
    <property type="project" value="TreeGrafter"/>
</dbReference>
<organism evidence="3 4">
    <name type="scientific">Candidatus Buchananbacteria bacterium RBG_13_36_9</name>
    <dbReference type="NCBI Taxonomy" id="1797530"/>
    <lineage>
        <taxon>Bacteria</taxon>
        <taxon>Candidatus Buchananiibacteriota</taxon>
    </lineage>
</organism>
<dbReference type="Gene3D" id="3.30.200.20">
    <property type="entry name" value="Phosphorylase Kinase, domain 1"/>
    <property type="match status" value="1"/>
</dbReference>
<dbReference type="Pfam" id="PF01636">
    <property type="entry name" value="APH"/>
    <property type="match status" value="1"/>
</dbReference>
<dbReference type="InterPro" id="IPR011009">
    <property type="entry name" value="Kinase-like_dom_sf"/>
</dbReference>
<dbReference type="Proteomes" id="UP000176498">
    <property type="component" value="Unassembled WGS sequence"/>
</dbReference>
<dbReference type="AlphaFoldDB" id="A0A1G1XMP7"/>
<dbReference type="PANTHER" id="PTHR21064">
    <property type="entry name" value="AMINOGLYCOSIDE PHOSPHOTRANSFERASE DOMAIN-CONTAINING PROTEIN-RELATED"/>
    <property type="match status" value="1"/>
</dbReference>
<evidence type="ECO:0000313" key="4">
    <source>
        <dbReference type="Proteomes" id="UP000176498"/>
    </source>
</evidence>
<evidence type="ECO:0000259" key="2">
    <source>
        <dbReference type="Pfam" id="PF01636"/>
    </source>
</evidence>
<dbReference type="SUPFAM" id="SSF56112">
    <property type="entry name" value="Protein kinase-like (PK-like)"/>
    <property type="match status" value="1"/>
</dbReference>
<protein>
    <recommendedName>
        <fullName evidence="2">Aminoglycoside phosphotransferase domain-containing protein</fullName>
    </recommendedName>
</protein>
<dbReference type="PANTHER" id="PTHR21064:SF6">
    <property type="entry name" value="AMINOGLYCOSIDE PHOSPHOTRANSFERASE DOMAIN-CONTAINING PROTEIN"/>
    <property type="match status" value="1"/>
</dbReference>
<proteinExistence type="inferred from homology"/>
<reference evidence="3 4" key="1">
    <citation type="journal article" date="2016" name="Nat. Commun.">
        <title>Thousands of microbial genomes shed light on interconnected biogeochemical processes in an aquifer system.</title>
        <authorList>
            <person name="Anantharaman K."/>
            <person name="Brown C.T."/>
            <person name="Hug L.A."/>
            <person name="Sharon I."/>
            <person name="Castelle C.J."/>
            <person name="Probst A.J."/>
            <person name="Thomas B.C."/>
            <person name="Singh A."/>
            <person name="Wilkins M.J."/>
            <person name="Karaoz U."/>
            <person name="Brodie E.L."/>
            <person name="Williams K.H."/>
            <person name="Hubbard S.S."/>
            <person name="Banfield J.F."/>
        </authorList>
    </citation>
    <scope>NUCLEOTIDE SEQUENCE [LARGE SCALE GENOMIC DNA]</scope>
</reference>
<name>A0A1G1XMP7_9BACT</name>
<evidence type="ECO:0000256" key="1">
    <source>
        <dbReference type="ARBA" id="ARBA00038240"/>
    </source>
</evidence>
<sequence>MEIKQSEIINLLNQYEIGQIKSVEPIQTSGNFSFLITTDLGQYFLRLCGERNRFRSKDEIEGELDLMDKLKANNFPIIDYLESKTGERVVSLENHNGYLRKYLDGAFVQGNPNETQLSAVGKILGQYHKIVANYKIEKRNNLNFGLDKTKKFFEEHKEEILKSNFEEAEKFIDVFAKEIQEFNFSEDLPRGMLHEDLGKRHVIWQNEKIVAIIDFDRSYFGPLILDLGQALRGWCFKDNWQSWSEEDARIFLAGYESERKLSDLEKEYLVSAIKFAILERALSFCLKYIYSGKPDNEDEKFAWGSLSRQINKIII</sequence>
<dbReference type="InterPro" id="IPR002575">
    <property type="entry name" value="Aminoglycoside_PTrfase"/>
</dbReference>
<gene>
    <name evidence="3" type="ORF">A2Y82_03685</name>
</gene>
<comment type="caution">
    <text evidence="3">The sequence shown here is derived from an EMBL/GenBank/DDBJ whole genome shotgun (WGS) entry which is preliminary data.</text>
</comment>